<dbReference type="RefSeq" id="WP_046996053.1">
    <property type="nucleotide sequence ID" value="NZ_JAIQ01000027.1"/>
</dbReference>
<protein>
    <submittedName>
        <fullName evidence="9">ABC transporter permease</fullName>
    </submittedName>
</protein>
<comment type="subcellular location">
    <subcellularLocation>
        <location evidence="1 7">Cell membrane</location>
        <topology evidence="1 7">Multi-pass membrane protein</topology>
    </subcellularLocation>
</comment>
<dbReference type="Pfam" id="PF00528">
    <property type="entry name" value="BPD_transp_1"/>
    <property type="match status" value="1"/>
</dbReference>
<keyword evidence="4 7" id="KW-0812">Transmembrane</keyword>
<keyword evidence="3" id="KW-1003">Cell membrane</keyword>
<feature type="transmembrane region" description="Helical" evidence="7">
    <location>
        <begin position="177"/>
        <end position="198"/>
    </location>
</feature>
<name>A0A0G9K997_9BACT</name>
<feature type="transmembrane region" description="Helical" evidence="7">
    <location>
        <begin position="12"/>
        <end position="32"/>
    </location>
</feature>
<feature type="transmembrane region" description="Helical" evidence="7">
    <location>
        <begin position="105"/>
        <end position="126"/>
    </location>
</feature>
<dbReference type="Proteomes" id="UP000035514">
    <property type="component" value="Unassembled WGS sequence"/>
</dbReference>
<dbReference type="PROSITE" id="PS50928">
    <property type="entry name" value="ABC_TM1"/>
    <property type="match status" value="1"/>
</dbReference>
<dbReference type="InterPro" id="IPR035906">
    <property type="entry name" value="MetI-like_sf"/>
</dbReference>
<keyword evidence="6 7" id="KW-0472">Membrane</keyword>
<dbReference type="SUPFAM" id="SSF161098">
    <property type="entry name" value="MetI-like"/>
    <property type="match status" value="1"/>
</dbReference>
<evidence type="ECO:0000256" key="2">
    <source>
        <dbReference type="ARBA" id="ARBA00022448"/>
    </source>
</evidence>
<feature type="transmembrane region" description="Helical" evidence="7">
    <location>
        <begin position="228"/>
        <end position="248"/>
    </location>
</feature>
<keyword evidence="2 7" id="KW-0813">Transport</keyword>
<dbReference type="GO" id="GO:0055085">
    <property type="term" value="P:transmembrane transport"/>
    <property type="evidence" value="ECO:0007669"/>
    <property type="project" value="InterPro"/>
</dbReference>
<comment type="caution">
    <text evidence="9">The sequence shown here is derived from an EMBL/GenBank/DDBJ whole genome shotgun (WGS) entry which is preliminary data.</text>
</comment>
<keyword evidence="5 7" id="KW-1133">Transmembrane helix</keyword>
<evidence type="ECO:0000256" key="7">
    <source>
        <dbReference type="RuleBase" id="RU363032"/>
    </source>
</evidence>
<evidence type="ECO:0000256" key="5">
    <source>
        <dbReference type="ARBA" id="ARBA00022989"/>
    </source>
</evidence>
<evidence type="ECO:0000313" key="9">
    <source>
        <dbReference type="EMBL" id="KLE02345.1"/>
    </source>
</evidence>
<feature type="transmembrane region" description="Helical" evidence="7">
    <location>
        <begin position="132"/>
        <end position="152"/>
    </location>
</feature>
<feature type="transmembrane region" description="Helical" evidence="7">
    <location>
        <begin position="75"/>
        <end position="98"/>
    </location>
</feature>
<dbReference type="Gene3D" id="1.10.3720.10">
    <property type="entry name" value="MetI-like"/>
    <property type="match status" value="1"/>
</dbReference>
<dbReference type="AlphaFoldDB" id="A0A0G9K997"/>
<reference evidence="9 10" key="1">
    <citation type="submission" date="2014-01" db="EMBL/GenBank/DDBJ databases">
        <title>Development of a Comparative Genomic Fingerprinting Assay for High Resolution Genotyping of Arcobacter butzleri.</title>
        <authorList>
            <person name="Webb A.L."/>
            <person name="Inglis G.D."/>
            <person name="Kruczkiewicz P."/>
            <person name="Selinger L.B."/>
            <person name="Taboada E.N."/>
        </authorList>
    </citation>
    <scope>NUCLEOTIDE SEQUENCE [LARGE SCALE GENOMIC DNA]</scope>
    <source>
        <strain evidence="9 10">L348</strain>
    </source>
</reference>
<evidence type="ECO:0000256" key="4">
    <source>
        <dbReference type="ARBA" id="ARBA00022692"/>
    </source>
</evidence>
<dbReference type="CDD" id="cd06261">
    <property type="entry name" value="TM_PBP2"/>
    <property type="match status" value="1"/>
</dbReference>
<evidence type="ECO:0000256" key="6">
    <source>
        <dbReference type="ARBA" id="ARBA00023136"/>
    </source>
</evidence>
<evidence type="ECO:0000313" key="10">
    <source>
        <dbReference type="Proteomes" id="UP000035514"/>
    </source>
</evidence>
<feature type="domain" description="ABC transmembrane type-1" evidence="8">
    <location>
        <begin position="67"/>
        <end position="247"/>
    </location>
</feature>
<sequence>MRFILKILKDFPAYLWSGWGSLASIFLFLALWDLGNQLYGNLVLPSPKDTFTTLFFILTDDSTIENVLITIKRAFLGFGISLAIGSILGLLAGLFVTASIMSRPIVTILVGIPPIAWIVLAMIWFGMSDMTVIFTVIIASFPIIFVGALQGTRTIEGDLKQMADSFHLSFKMKIFDLYLPHIFSYIFPAYISALGMSWKIVVMAELLSSSNGIGASLAIARSQLDTPVTLALVVIMIGSLLFIEYLIFEPIKREVEAWRN</sequence>
<dbReference type="InterPro" id="IPR000515">
    <property type="entry name" value="MetI-like"/>
</dbReference>
<evidence type="ECO:0000256" key="3">
    <source>
        <dbReference type="ARBA" id="ARBA00022475"/>
    </source>
</evidence>
<dbReference type="GO" id="GO:0005886">
    <property type="term" value="C:plasma membrane"/>
    <property type="evidence" value="ECO:0007669"/>
    <property type="project" value="UniProtKB-SubCell"/>
</dbReference>
<evidence type="ECO:0000259" key="8">
    <source>
        <dbReference type="PROSITE" id="PS50928"/>
    </source>
</evidence>
<accession>A0A0G9K997</accession>
<comment type="similarity">
    <text evidence="7">Belongs to the binding-protein-dependent transport system permease family.</text>
</comment>
<proteinExistence type="inferred from homology"/>
<organism evidence="9 10">
    <name type="scientific">Aliarcobacter butzleri L348</name>
    <dbReference type="NCBI Taxonomy" id="1447256"/>
    <lineage>
        <taxon>Bacteria</taxon>
        <taxon>Pseudomonadati</taxon>
        <taxon>Campylobacterota</taxon>
        <taxon>Epsilonproteobacteria</taxon>
        <taxon>Campylobacterales</taxon>
        <taxon>Arcobacteraceae</taxon>
        <taxon>Aliarcobacter</taxon>
    </lineage>
</organism>
<dbReference type="EMBL" id="JAIQ01000027">
    <property type="protein sequence ID" value="KLE02345.1"/>
    <property type="molecule type" value="Genomic_DNA"/>
</dbReference>
<dbReference type="PATRIC" id="fig|1447256.3.peg.204"/>
<dbReference type="PANTHER" id="PTHR30151:SF0">
    <property type="entry name" value="ABC TRANSPORTER PERMEASE PROTEIN MJ0413-RELATED"/>
    <property type="match status" value="1"/>
</dbReference>
<gene>
    <name evidence="9" type="ORF">AA20_01040</name>
</gene>
<evidence type="ECO:0000256" key="1">
    <source>
        <dbReference type="ARBA" id="ARBA00004651"/>
    </source>
</evidence>
<dbReference type="PANTHER" id="PTHR30151">
    <property type="entry name" value="ALKANE SULFONATE ABC TRANSPORTER-RELATED, MEMBRANE SUBUNIT"/>
    <property type="match status" value="1"/>
</dbReference>